<name>A0ABP6LWG4_9ACTN</name>
<evidence type="ECO:0000256" key="2">
    <source>
        <dbReference type="SAM" id="Phobius"/>
    </source>
</evidence>
<keyword evidence="4" id="KW-1185">Reference proteome</keyword>
<accession>A0ABP6LWG4</accession>
<comment type="caution">
    <text evidence="3">The sequence shown here is derived from an EMBL/GenBank/DDBJ whole genome shotgun (WGS) entry which is preliminary data.</text>
</comment>
<evidence type="ECO:0000256" key="1">
    <source>
        <dbReference type="SAM" id="MobiDB-lite"/>
    </source>
</evidence>
<evidence type="ECO:0000313" key="4">
    <source>
        <dbReference type="Proteomes" id="UP001501532"/>
    </source>
</evidence>
<dbReference type="EMBL" id="BAAAUF010000052">
    <property type="protein sequence ID" value="GAA3063398.1"/>
    <property type="molecule type" value="Genomic_DNA"/>
</dbReference>
<feature type="transmembrane region" description="Helical" evidence="2">
    <location>
        <begin position="64"/>
        <end position="86"/>
    </location>
</feature>
<dbReference type="RefSeq" id="WP_234519499.1">
    <property type="nucleotide sequence ID" value="NZ_BAAAUF010000052.1"/>
</dbReference>
<protein>
    <submittedName>
        <fullName evidence="3">Uncharacterized protein</fullName>
    </submittedName>
</protein>
<keyword evidence="2" id="KW-1133">Transmembrane helix</keyword>
<reference evidence="4" key="1">
    <citation type="journal article" date="2019" name="Int. J. Syst. Evol. Microbiol.">
        <title>The Global Catalogue of Microorganisms (GCM) 10K type strain sequencing project: providing services to taxonomists for standard genome sequencing and annotation.</title>
        <authorList>
            <consortium name="The Broad Institute Genomics Platform"/>
            <consortium name="The Broad Institute Genome Sequencing Center for Infectious Disease"/>
            <person name="Wu L."/>
            <person name="Ma J."/>
        </authorList>
    </citation>
    <scope>NUCLEOTIDE SEQUENCE [LARGE SCALE GENOMIC DNA]</scope>
    <source>
        <strain evidence="4">JCM 9091</strain>
    </source>
</reference>
<sequence>MTVTVRTDGGHRSAQVVFKNGPDPKPAKKEQPRYGLLIGSYPVPLDPSDSDHSDRGKLATWQKVVLGVIVGVAATVVAAPAAVAVGGGCLAAAPVCAAEIAEMATGGASGGSMVVGSGAVAVGAKALTADKSMPEGPVTLYGPFHRLANPKTQSTEVARSIVESGELWGRARGREATPLLRRGVEQFRRMPSREAWSSPPP</sequence>
<proteinExistence type="predicted"/>
<dbReference type="Proteomes" id="UP001501532">
    <property type="component" value="Unassembled WGS sequence"/>
</dbReference>
<evidence type="ECO:0000313" key="3">
    <source>
        <dbReference type="EMBL" id="GAA3063398.1"/>
    </source>
</evidence>
<organism evidence="3 4">
    <name type="scientific">Streptomyces glomeratus</name>
    <dbReference type="NCBI Taxonomy" id="284452"/>
    <lineage>
        <taxon>Bacteria</taxon>
        <taxon>Bacillati</taxon>
        <taxon>Actinomycetota</taxon>
        <taxon>Actinomycetes</taxon>
        <taxon>Kitasatosporales</taxon>
        <taxon>Streptomycetaceae</taxon>
        <taxon>Streptomyces</taxon>
    </lineage>
</organism>
<feature type="region of interest" description="Disordered" evidence="1">
    <location>
        <begin position="1"/>
        <end position="31"/>
    </location>
</feature>
<keyword evidence="2" id="KW-0472">Membrane</keyword>
<keyword evidence="2" id="KW-0812">Transmembrane</keyword>
<gene>
    <name evidence="3" type="ORF">GCM10010448_53360</name>
</gene>